<evidence type="ECO:0000313" key="1">
    <source>
        <dbReference type="EMBL" id="QHT76141.1"/>
    </source>
</evidence>
<proteinExistence type="predicted"/>
<protein>
    <submittedName>
        <fullName evidence="1">Uncharacterized protein</fullName>
    </submittedName>
</protein>
<dbReference type="EMBL" id="MN739889">
    <property type="protein sequence ID" value="QHT76141.1"/>
    <property type="molecule type" value="Genomic_DNA"/>
</dbReference>
<reference evidence="1" key="1">
    <citation type="journal article" date="2020" name="Nature">
        <title>Giant virus diversity and host interactions through global metagenomics.</title>
        <authorList>
            <person name="Schulz F."/>
            <person name="Roux S."/>
            <person name="Paez-Espino D."/>
            <person name="Jungbluth S."/>
            <person name="Walsh D.A."/>
            <person name="Denef V.J."/>
            <person name="McMahon K.D."/>
            <person name="Konstantinidis K.T."/>
            <person name="Eloe-Fadrosh E.A."/>
            <person name="Kyrpides N.C."/>
            <person name="Woyke T."/>
        </authorList>
    </citation>
    <scope>NUCLEOTIDE SEQUENCE</scope>
    <source>
        <strain evidence="1">GVMAG-M-3300023179-73</strain>
    </source>
</reference>
<organism evidence="1">
    <name type="scientific">viral metagenome</name>
    <dbReference type="NCBI Taxonomy" id="1070528"/>
    <lineage>
        <taxon>unclassified sequences</taxon>
        <taxon>metagenomes</taxon>
        <taxon>organismal metagenomes</taxon>
    </lineage>
</organism>
<accession>A0A6C0H6D8</accession>
<sequence>MSQKVQPSGDQIQSSSKTEALTILNNVSHTSFHASNFKYEYWTFYTMCPDTGSSVLNKLESKTGTIQIRCLMDSQLITQAVEDYFHHRFVLSDTRKVTCVRDISAFVNQYKQDILHSVECQQKTKTTIEELEKLVGSHTSIAGTEWGWYIRSKKLFLKIFVDIYKDPDTPVIRLDTLTNPNRSNTSNWQKKLVKQKQLWTFINKYKDVLEDKIELIPTPNPIREIITQKLADLQIDEITDSNKDKYKIHRQYEHLFIRHSKEKRIAYQSCKPPEDKYKYVMDLD</sequence>
<dbReference type="AlphaFoldDB" id="A0A6C0H6D8"/>
<name>A0A6C0H6D8_9ZZZZ</name>